<evidence type="ECO:0000313" key="2">
    <source>
        <dbReference type="WBParaSite" id="RSKR_0000133500.1"/>
    </source>
</evidence>
<reference evidence="2" key="1">
    <citation type="submission" date="2016-11" db="UniProtKB">
        <authorList>
            <consortium name="WormBaseParasite"/>
        </authorList>
    </citation>
    <scope>IDENTIFICATION</scope>
    <source>
        <strain evidence="2">KR3021</strain>
    </source>
</reference>
<sequence>MSDHHVKQMMCYSRLDCNERLPYENDSDTMKENVDHSSFLVDQISNLCLSEELSDVTLVIGGTRIPAHKLILSTRSRYFRALFGNGMKESIQNEVTIVDASIDVFKIVLKYIYSGKIQLGAMSDLLLINLFELAHEFGFEELEAITVNRFEVILCGNNLCEILTLAKAFNLENLLQTCLSFADNHALCLVKSSEFLTLTAESIEQLISRNSFYCPEFEIFEAIKKYIILNKNEPFENLIRHVRLSLISFADLIGPVRDSKLFNTDDILDALKEISFKRSDELNIRGLKLLDVNVVSPKYDARVICGEVPAAMFAGRPGTYEIDQVYTKHTIESGTEGIIIELNKHYTLNHILLMFMERFQSSYSYHIETSNDSKAWLRVIDYSEYTCRSVQKLFFRQRVVKYIRIRGTDSKISNTFHIVYLEALFKTNPAIFDPITGIVIPSENVATIPNNAIVTEGVARKINCLLDGDIHNYDLQQGYVCHQIGAGCLTIELSQPYLLSSMKLLLWDCDERYYQYYIEVSCNGKVWKRIVDKTQEECKSWQHLTFPQQPIVFIKIVGTYNSANEVFHCVHFECPAVTNIANKEVPNQSNYNVSTSGINSI</sequence>
<dbReference type="WBParaSite" id="RSKR_0000133500.1">
    <property type="protein sequence ID" value="RSKR_0000133500.1"/>
    <property type="gene ID" value="RSKR_0000133500"/>
</dbReference>
<evidence type="ECO:0000313" key="1">
    <source>
        <dbReference type="Proteomes" id="UP000095286"/>
    </source>
</evidence>
<organism evidence="1 2">
    <name type="scientific">Rhabditophanes sp. KR3021</name>
    <dbReference type="NCBI Taxonomy" id="114890"/>
    <lineage>
        <taxon>Eukaryota</taxon>
        <taxon>Metazoa</taxon>
        <taxon>Ecdysozoa</taxon>
        <taxon>Nematoda</taxon>
        <taxon>Chromadorea</taxon>
        <taxon>Rhabditida</taxon>
        <taxon>Tylenchina</taxon>
        <taxon>Panagrolaimomorpha</taxon>
        <taxon>Strongyloidoidea</taxon>
        <taxon>Alloionematidae</taxon>
        <taxon>Rhabditophanes</taxon>
    </lineage>
</organism>
<name>A0AC35TJB4_9BILA</name>
<protein>
    <submittedName>
        <fullName evidence="2">BTB domain-containing protein</fullName>
    </submittedName>
</protein>
<proteinExistence type="predicted"/>
<accession>A0AC35TJB4</accession>
<dbReference type="Proteomes" id="UP000095286">
    <property type="component" value="Unplaced"/>
</dbReference>